<evidence type="ECO:0000313" key="1">
    <source>
        <dbReference type="EMBL" id="NKI91936.1"/>
    </source>
</evidence>
<evidence type="ECO:0000313" key="2">
    <source>
        <dbReference type="Proteomes" id="UP000717634"/>
    </source>
</evidence>
<dbReference type="RefSeq" id="WP_168675476.1">
    <property type="nucleotide sequence ID" value="NZ_JAAVTK010000026.1"/>
</dbReference>
<dbReference type="EMBL" id="JAAVTK010000026">
    <property type="protein sequence ID" value="NKI91936.1"/>
    <property type="molecule type" value="Genomic_DNA"/>
</dbReference>
<reference evidence="1 2" key="1">
    <citation type="submission" date="2020-03" db="EMBL/GenBank/DDBJ databases">
        <title>Genomic Encyclopedia of Type Strains, Phase IV (KMG-V): Genome sequencing to study the core and pangenomes of soil and plant-associated prokaryotes.</title>
        <authorList>
            <person name="Whitman W."/>
        </authorList>
    </citation>
    <scope>NUCLEOTIDE SEQUENCE [LARGE SCALE GENOMIC DNA]</scope>
    <source>
        <strain evidence="1 2">1B</strain>
    </source>
</reference>
<keyword evidence="2" id="KW-1185">Reference proteome</keyword>
<protein>
    <submittedName>
        <fullName evidence="1">Uncharacterized protein</fullName>
    </submittedName>
</protein>
<sequence>MPEAAGLLALRGLKASSQRTGIGQAEETRPITLPLGTRQLFVCVNNDN</sequence>
<gene>
    <name evidence="1" type="ORF">HBN54_004559</name>
</gene>
<name>A0ABX1HNZ6_9BACT</name>
<organism evidence="1 2">
    <name type="scientific">Hymenobacter artigasi</name>
    <dbReference type="NCBI Taxonomy" id="2719616"/>
    <lineage>
        <taxon>Bacteria</taxon>
        <taxon>Pseudomonadati</taxon>
        <taxon>Bacteroidota</taxon>
        <taxon>Cytophagia</taxon>
        <taxon>Cytophagales</taxon>
        <taxon>Hymenobacteraceae</taxon>
        <taxon>Hymenobacter</taxon>
    </lineage>
</organism>
<proteinExistence type="predicted"/>
<accession>A0ABX1HNZ6</accession>
<dbReference type="Proteomes" id="UP000717634">
    <property type="component" value="Unassembled WGS sequence"/>
</dbReference>
<comment type="caution">
    <text evidence="1">The sequence shown here is derived from an EMBL/GenBank/DDBJ whole genome shotgun (WGS) entry which is preliminary data.</text>
</comment>